<proteinExistence type="predicted"/>
<sequence>MENRPFFKENFDELLIELSRIYDIVRNGGKDINTNKDPQSGNGQNFVRQTTKYWVHPDNVMELKLYILKHLPVLIYNAKGGTKPPCPAISSVYFDNNDLDLYRGRLEKSEGAEAIRLRWYGDMSTDEIFIERKTHHEDWTGEKSVKERFPLKEKYINAFIASEYTLDKKIQKMREEGKKSESDLQDMQELAEGVQGSIMKKKLKPMIRTFYNRTAFQLPGDARVRISLDTELTMIREDNLDGNERAGLNWRRMDIGIDYPFPQLPESDVCRFPYAVLEVKLQTQTGVEPPAWVTSLVNSHLVEAVPKFSKFIHGVSTLLEDRVDVLPFWYSQMDRDIRKPPTRDFGISRLDSTHNSYTDLLGVGRLHGTRVSSTPHNASDPGLREGIEVVVKPRNDSRREGRGHGSEYSDESVDGEETALLGSSAGSQDGQSDSSGTGKRRKQRTRRNPLEWIFPNLGKQFHQHQLHDVYQNQQASASSSTALQFQAREGLGPNKRIAIPVRVEPKVFFANERTFLSWLNFSIVLGSLALGLLNFGDTTSRIAGFVFTTISMVVMLYALFLFQWRAERIRRRDPNPYDDRVGPTFLVIALFAAVILNFYLKLTRP</sequence>
<name>A0ACC1HGN7_9FUNG</name>
<evidence type="ECO:0000313" key="1">
    <source>
        <dbReference type="EMBL" id="KAJ1674530.1"/>
    </source>
</evidence>
<reference evidence="1" key="1">
    <citation type="submission" date="2022-06" db="EMBL/GenBank/DDBJ databases">
        <title>Phylogenomic reconstructions and comparative analyses of Kickxellomycotina fungi.</title>
        <authorList>
            <person name="Reynolds N.K."/>
            <person name="Stajich J.E."/>
            <person name="Barry K."/>
            <person name="Grigoriev I.V."/>
            <person name="Crous P."/>
            <person name="Smith M.E."/>
        </authorList>
    </citation>
    <scope>NUCLEOTIDE SEQUENCE</scope>
    <source>
        <strain evidence="1">RSA 2271</strain>
    </source>
</reference>
<protein>
    <submittedName>
        <fullName evidence="1">Uncharacterized protein</fullName>
    </submittedName>
</protein>
<organism evidence="1 2">
    <name type="scientific">Spiromyces aspiralis</name>
    <dbReference type="NCBI Taxonomy" id="68401"/>
    <lineage>
        <taxon>Eukaryota</taxon>
        <taxon>Fungi</taxon>
        <taxon>Fungi incertae sedis</taxon>
        <taxon>Zoopagomycota</taxon>
        <taxon>Kickxellomycotina</taxon>
        <taxon>Kickxellomycetes</taxon>
        <taxon>Kickxellales</taxon>
        <taxon>Kickxellaceae</taxon>
        <taxon>Spiromyces</taxon>
    </lineage>
</organism>
<keyword evidence="2" id="KW-1185">Reference proteome</keyword>
<dbReference type="Proteomes" id="UP001145114">
    <property type="component" value="Unassembled WGS sequence"/>
</dbReference>
<dbReference type="EMBL" id="JAMZIH010005893">
    <property type="protein sequence ID" value="KAJ1674530.1"/>
    <property type="molecule type" value="Genomic_DNA"/>
</dbReference>
<accession>A0ACC1HGN7</accession>
<gene>
    <name evidence="1" type="ORF">EV182_003095</name>
</gene>
<comment type="caution">
    <text evidence="1">The sequence shown here is derived from an EMBL/GenBank/DDBJ whole genome shotgun (WGS) entry which is preliminary data.</text>
</comment>
<evidence type="ECO:0000313" key="2">
    <source>
        <dbReference type="Proteomes" id="UP001145114"/>
    </source>
</evidence>